<feature type="compositionally biased region" description="Basic and acidic residues" evidence="9">
    <location>
        <begin position="65"/>
        <end position="76"/>
    </location>
</feature>
<accession>A0A2Z7A5C8</accession>
<dbReference type="SUPFAM" id="SSF54171">
    <property type="entry name" value="DNA-binding domain"/>
    <property type="match status" value="1"/>
</dbReference>
<evidence type="ECO:0008006" key="14">
    <source>
        <dbReference type="Google" id="ProtNLM"/>
    </source>
</evidence>
<evidence type="ECO:0000256" key="4">
    <source>
        <dbReference type="ARBA" id="ARBA00022833"/>
    </source>
</evidence>
<feature type="region of interest" description="Disordered" evidence="9">
    <location>
        <begin position="176"/>
        <end position="201"/>
    </location>
</feature>
<evidence type="ECO:0000256" key="1">
    <source>
        <dbReference type="ARBA" id="ARBA00004123"/>
    </source>
</evidence>
<evidence type="ECO:0000256" key="7">
    <source>
        <dbReference type="ARBA" id="ARBA00023163"/>
    </source>
</evidence>
<evidence type="ECO:0000313" key="12">
    <source>
        <dbReference type="EMBL" id="KZV16451.1"/>
    </source>
</evidence>
<dbReference type="PANTHER" id="PTHR12396:SF0">
    <property type="entry name" value="METHYL-CPG BINDING DOMAIN PROTEIN-LIKE, ISOFORM C"/>
    <property type="match status" value="1"/>
</dbReference>
<keyword evidence="6" id="KW-0238">DNA-binding</keyword>
<evidence type="ECO:0000256" key="5">
    <source>
        <dbReference type="ARBA" id="ARBA00023015"/>
    </source>
</evidence>
<evidence type="ECO:0000313" key="13">
    <source>
        <dbReference type="Proteomes" id="UP000250235"/>
    </source>
</evidence>
<feature type="region of interest" description="Disordered" evidence="9">
    <location>
        <begin position="65"/>
        <end position="89"/>
    </location>
</feature>
<keyword evidence="2" id="KW-0479">Metal-binding</keyword>
<dbReference type="GO" id="GO:0008270">
    <property type="term" value="F:zinc ion binding"/>
    <property type="evidence" value="ECO:0007669"/>
    <property type="project" value="UniProtKB-KW"/>
</dbReference>
<evidence type="ECO:0000256" key="6">
    <source>
        <dbReference type="ARBA" id="ARBA00023125"/>
    </source>
</evidence>
<proteinExistence type="predicted"/>
<dbReference type="OrthoDB" id="10072024at2759"/>
<evidence type="ECO:0000256" key="8">
    <source>
        <dbReference type="ARBA" id="ARBA00023242"/>
    </source>
</evidence>
<evidence type="ECO:0000256" key="9">
    <source>
        <dbReference type="SAM" id="MobiDB-lite"/>
    </source>
</evidence>
<keyword evidence="3" id="KW-0863">Zinc-finger</keyword>
<reference evidence="12 13" key="1">
    <citation type="journal article" date="2015" name="Proc. Natl. Acad. Sci. U.S.A.">
        <title>The resurrection genome of Boea hygrometrica: A blueprint for survival of dehydration.</title>
        <authorList>
            <person name="Xiao L."/>
            <person name="Yang G."/>
            <person name="Zhang L."/>
            <person name="Yang X."/>
            <person name="Zhao S."/>
            <person name="Ji Z."/>
            <person name="Zhou Q."/>
            <person name="Hu M."/>
            <person name="Wang Y."/>
            <person name="Chen M."/>
            <person name="Xu Y."/>
            <person name="Jin H."/>
            <person name="Xiao X."/>
            <person name="Hu G."/>
            <person name="Bao F."/>
            <person name="Hu Y."/>
            <person name="Wan P."/>
            <person name="Li L."/>
            <person name="Deng X."/>
            <person name="Kuang T."/>
            <person name="Xiang C."/>
            <person name="Zhu J.K."/>
            <person name="Oliver M.J."/>
            <person name="He Y."/>
        </authorList>
    </citation>
    <scope>NUCLEOTIDE SEQUENCE [LARGE SCALE GENOMIC DNA]</scope>
    <source>
        <strain evidence="13">cv. XS01</strain>
    </source>
</reference>
<dbReference type="Proteomes" id="UP000250235">
    <property type="component" value="Unassembled WGS sequence"/>
</dbReference>
<dbReference type="GO" id="GO:0003677">
    <property type="term" value="F:DNA binding"/>
    <property type="evidence" value="ECO:0007669"/>
    <property type="project" value="UniProtKB-KW"/>
</dbReference>
<feature type="domain" description="CW-type" evidence="11">
    <location>
        <begin position="7"/>
        <end position="73"/>
    </location>
</feature>
<dbReference type="Pfam" id="PF07496">
    <property type="entry name" value="zf-CW"/>
    <property type="match status" value="1"/>
</dbReference>
<keyword evidence="13" id="KW-1185">Reference proteome</keyword>
<organism evidence="12 13">
    <name type="scientific">Dorcoceras hygrometricum</name>
    <dbReference type="NCBI Taxonomy" id="472368"/>
    <lineage>
        <taxon>Eukaryota</taxon>
        <taxon>Viridiplantae</taxon>
        <taxon>Streptophyta</taxon>
        <taxon>Embryophyta</taxon>
        <taxon>Tracheophyta</taxon>
        <taxon>Spermatophyta</taxon>
        <taxon>Magnoliopsida</taxon>
        <taxon>eudicotyledons</taxon>
        <taxon>Gunneridae</taxon>
        <taxon>Pentapetalae</taxon>
        <taxon>asterids</taxon>
        <taxon>lamiids</taxon>
        <taxon>Lamiales</taxon>
        <taxon>Gesneriaceae</taxon>
        <taxon>Didymocarpoideae</taxon>
        <taxon>Trichosporeae</taxon>
        <taxon>Loxocarpinae</taxon>
        <taxon>Dorcoceras</taxon>
    </lineage>
</organism>
<dbReference type="EMBL" id="KV019049">
    <property type="protein sequence ID" value="KZV16451.1"/>
    <property type="molecule type" value="Genomic_DNA"/>
</dbReference>
<dbReference type="Gene3D" id="3.30.890.10">
    <property type="entry name" value="Methyl-cpg-binding Protein 2, Chain A"/>
    <property type="match status" value="1"/>
</dbReference>
<dbReference type="Pfam" id="PF01429">
    <property type="entry name" value="MBD"/>
    <property type="match status" value="1"/>
</dbReference>
<feature type="domain" description="MBD" evidence="10">
    <location>
        <begin position="80"/>
        <end position="154"/>
    </location>
</feature>
<dbReference type="InterPro" id="IPR001739">
    <property type="entry name" value="Methyl_CpG_DNA-bd"/>
</dbReference>
<sequence length="213" mass="24280">MEQNPSSSVENVWESVKAYAVQCASCLKWRLVPSKEQYEGIRERIDERPFTCDIARQQWGPDISCDKESDIKREDQGSPWAMDKPNIPRTPRGWQRVIRARAEGGTKFADVYYVTPSKKRVRSMVELSRFLDEHPQFAQDGVTTSQFSFKSPVAYVENSAAKKRCRRSSRDILGTETTAIVPYERPSSEPQEDSSGNSTAPCYGVKIINELFE</sequence>
<evidence type="ECO:0000259" key="11">
    <source>
        <dbReference type="PROSITE" id="PS51050"/>
    </source>
</evidence>
<dbReference type="SMART" id="SM00391">
    <property type="entry name" value="MBD"/>
    <property type="match status" value="1"/>
</dbReference>
<gene>
    <name evidence="12" type="ORF">F511_10063</name>
</gene>
<evidence type="ECO:0000259" key="10">
    <source>
        <dbReference type="PROSITE" id="PS50982"/>
    </source>
</evidence>
<dbReference type="InterPro" id="IPR016177">
    <property type="entry name" value="DNA-bd_dom_sf"/>
</dbReference>
<evidence type="ECO:0000256" key="3">
    <source>
        <dbReference type="ARBA" id="ARBA00022771"/>
    </source>
</evidence>
<dbReference type="CDD" id="cd01396">
    <property type="entry name" value="MeCP2_MBD"/>
    <property type="match status" value="1"/>
</dbReference>
<name>A0A2Z7A5C8_9LAMI</name>
<keyword evidence="5" id="KW-0805">Transcription regulation</keyword>
<keyword evidence="4" id="KW-0862">Zinc</keyword>
<dbReference type="PANTHER" id="PTHR12396">
    <property type="entry name" value="METHYL-CPG BINDING PROTEIN, MBD"/>
    <property type="match status" value="1"/>
</dbReference>
<dbReference type="GO" id="GO:0005634">
    <property type="term" value="C:nucleus"/>
    <property type="evidence" value="ECO:0007669"/>
    <property type="project" value="UniProtKB-SubCell"/>
</dbReference>
<dbReference type="AlphaFoldDB" id="A0A2Z7A5C8"/>
<protein>
    <recommendedName>
        <fullName evidence="14">Methyl-CpG-binding domain-containing protein 2-like</fullName>
    </recommendedName>
</protein>
<dbReference type="PROSITE" id="PS50982">
    <property type="entry name" value="MBD"/>
    <property type="match status" value="1"/>
</dbReference>
<keyword evidence="7" id="KW-0804">Transcription</keyword>
<keyword evidence="8" id="KW-0539">Nucleus</keyword>
<evidence type="ECO:0000256" key="2">
    <source>
        <dbReference type="ARBA" id="ARBA00022723"/>
    </source>
</evidence>
<dbReference type="PROSITE" id="PS51050">
    <property type="entry name" value="ZF_CW"/>
    <property type="match status" value="1"/>
</dbReference>
<comment type="subcellular location">
    <subcellularLocation>
        <location evidence="1">Nucleus</location>
    </subcellularLocation>
</comment>
<dbReference type="InterPro" id="IPR011124">
    <property type="entry name" value="Znf_CW"/>
</dbReference>